<dbReference type="AlphaFoldDB" id="A0A396JJH0"/>
<accession>A0A396JJH0</accession>
<protein>
    <recommendedName>
        <fullName evidence="3">Transmembrane protein</fullName>
    </recommendedName>
</protein>
<evidence type="ECO:0000313" key="2">
    <source>
        <dbReference type="Proteomes" id="UP000265566"/>
    </source>
</evidence>
<dbReference type="EMBL" id="PSQE01000001">
    <property type="protein sequence ID" value="RHN76911.1"/>
    <property type="molecule type" value="Genomic_DNA"/>
</dbReference>
<comment type="caution">
    <text evidence="1">The sequence shown here is derived from an EMBL/GenBank/DDBJ whole genome shotgun (WGS) entry which is preliminary data.</text>
</comment>
<reference evidence="2" key="1">
    <citation type="journal article" date="2018" name="Nat. Plants">
        <title>Whole-genome landscape of Medicago truncatula symbiotic genes.</title>
        <authorList>
            <person name="Pecrix Y."/>
            <person name="Staton S.E."/>
            <person name="Sallet E."/>
            <person name="Lelandais-Briere C."/>
            <person name="Moreau S."/>
            <person name="Carrere S."/>
            <person name="Blein T."/>
            <person name="Jardinaud M.F."/>
            <person name="Latrasse D."/>
            <person name="Zouine M."/>
            <person name="Zahm M."/>
            <person name="Kreplak J."/>
            <person name="Mayjonade B."/>
            <person name="Satge C."/>
            <person name="Perez M."/>
            <person name="Cauet S."/>
            <person name="Marande W."/>
            <person name="Chantry-Darmon C."/>
            <person name="Lopez-Roques C."/>
            <person name="Bouchez O."/>
            <person name="Berard A."/>
            <person name="Debelle F."/>
            <person name="Munos S."/>
            <person name="Bendahmane A."/>
            <person name="Berges H."/>
            <person name="Niebel A."/>
            <person name="Buitink J."/>
            <person name="Frugier F."/>
            <person name="Benhamed M."/>
            <person name="Crespi M."/>
            <person name="Gouzy J."/>
            <person name="Gamas P."/>
        </authorList>
    </citation>
    <scope>NUCLEOTIDE SEQUENCE [LARGE SCALE GENOMIC DNA]</scope>
    <source>
        <strain evidence="2">cv. Jemalong A17</strain>
    </source>
</reference>
<evidence type="ECO:0008006" key="3">
    <source>
        <dbReference type="Google" id="ProtNLM"/>
    </source>
</evidence>
<organism evidence="1 2">
    <name type="scientific">Medicago truncatula</name>
    <name type="common">Barrel medic</name>
    <name type="synonym">Medicago tribuloides</name>
    <dbReference type="NCBI Taxonomy" id="3880"/>
    <lineage>
        <taxon>Eukaryota</taxon>
        <taxon>Viridiplantae</taxon>
        <taxon>Streptophyta</taxon>
        <taxon>Embryophyta</taxon>
        <taxon>Tracheophyta</taxon>
        <taxon>Spermatophyta</taxon>
        <taxon>Magnoliopsida</taxon>
        <taxon>eudicotyledons</taxon>
        <taxon>Gunneridae</taxon>
        <taxon>Pentapetalae</taxon>
        <taxon>rosids</taxon>
        <taxon>fabids</taxon>
        <taxon>Fabales</taxon>
        <taxon>Fabaceae</taxon>
        <taxon>Papilionoideae</taxon>
        <taxon>50 kb inversion clade</taxon>
        <taxon>NPAAA clade</taxon>
        <taxon>Hologalegina</taxon>
        <taxon>IRL clade</taxon>
        <taxon>Trifolieae</taxon>
        <taxon>Medicago</taxon>
    </lineage>
</organism>
<proteinExistence type="predicted"/>
<gene>
    <name evidence="1" type="ORF">MtrunA17_Chr1g0149001</name>
</gene>
<dbReference type="Gramene" id="rna300">
    <property type="protein sequence ID" value="RHN76911.1"/>
    <property type="gene ID" value="gene300"/>
</dbReference>
<evidence type="ECO:0000313" key="1">
    <source>
        <dbReference type="EMBL" id="RHN76911.1"/>
    </source>
</evidence>
<name>A0A396JJH0_MEDTR</name>
<dbReference type="Proteomes" id="UP000265566">
    <property type="component" value="Chromosome 1"/>
</dbReference>
<sequence>MLHGKINSTLKTSMASINNLLWKPIQSLLNIQIVIRIIQIIISLTVFAKTFGNSFHVLSSEPVFLWIYNRL</sequence>